<proteinExistence type="predicted"/>
<evidence type="ECO:0000313" key="2">
    <source>
        <dbReference type="Proteomes" id="UP000754821"/>
    </source>
</evidence>
<dbReference type="Proteomes" id="UP000754821">
    <property type="component" value="Unassembled WGS sequence"/>
</dbReference>
<comment type="caution">
    <text evidence="1">The sequence shown here is derived from an EMBL/GenBank/DDBJ whole genome shotgun (WGS) entry which is preliminary data.</text>
</comment>
<sequence length="136" mass="14811">MTPIREQIITALAEQLNAERANSVIETLPARTLWDGSDGNVERTRYGGVSVTTELTIETVHQADRDHRQWSTQGNAILAELIATATGTDRTLGGLAEDVAYAGGTIYYPEEGSDIIGVDLVLAVRWSHRIGDPYSQ</sequence>
<dbReference type="EMBL" id="RRZC01000004">
    <property type="protein sequence ID" value="MBE0403068.1"/>
    <property type="molecule type" value="Genomic_DNA"/>
</dbReference>
<name>A0ABR9F9A7_9GAMM</name>
<organism evidence="1 2">
    <name type="scientific">Halomonas citrativorans</name>
    <dbReference type="NCBI Taxonomy" id="2742612"/>
    <lineage>
        <taxon>Bacteria</taxon>
        <taxon>Pseudomonadati</taxon>
        <taxon>Pseudomonadota</taxon>
        <taxon>Gammaproteobacteria</taxon>
        <taxon>Oceanospirillales</taxon>
        <taxon>Halomonadaceae</taxon>
        <taxon>Halomonas</taxon>
    </lineage>
</organism>
<keyword evidence="2" id="KW-1185">Reference proteome</keyword>
<protein>
    <submittedName>
        <fullName evidence="1">Uncharacterized protein</fullName>
    </submittedName>
</protein>
<dbReference type="RefSeq" id="WP_192527027.1">
    <property type="nucleotide sequence ID" value="NZ_RRZC01000004.1"/>
</dbReference>
<reference evidence="1 2" key="1">
    <citation type="submission" date="2020-07" db="EMBL/GenBank/DDBJ databases">
        <title>Halophilic bacteria isolated from french cheeses.</title>
        <authorList>
            <person name="Kothe C.I."/>
            <person name="Farah-Kraiem B."/>
            <person name="Renault P."/>
            <person name="Dridi B."/>
        </authorList>
    </citation>
    <scope>NUCLEOTIDE SEQUENCE [LARGE SCALE GENOMIC DNA]</scope>
    <source>
        <strain evidence="1 2">FME16</strain>
    </source>
</reference>
<gene>
    <name evidence="1" type="ORF">EI163_05780</name>
</gene>
<evidence type="ECO:0000313" key="1">
    <source>
        <dbReference type="EMBL" id="MBE0403068.1"/>
    </source>
</evidence>
<accession>A0ABR9F9A7</accession>